<protein>
    <submittedName>
        <fullName evidence="3">Vacuolar-type H+-ATPase subunit I/STV1</fullName>
    </submittedName>
</protein>
<dbReference type="Proteomes" id="UP001501427">
    <property type="component" value="Unassembled WGS sequence"/>
</dbReference>
<evidence type="ECO:0000313" key="2">
    <source>
        <dbReference type="EMBL" id="GAA0546560.1"/>
    </source>
</evidence>
<reference evidence="3 4" key="3">
    <citation type="submission" date="2020-08" db="EMBL/GenBank/DDBJ databases">
        <title>Sequencing the genomes of 1000 actinobacteria strains.</title>
        <authorList>
            <person name="Klenk H.-P."/>
        </authorList>
    </citation>
    <scope>NUCLEOTIDE SEQUENCE [LARGE SCALE GENOMIC DNA]</scope>
    <source>
        <strain evidence="3 4">DSM 44772</strain>
    </source>
</reference>
<dbReference type="InterPro" id="IPR019099">
    <property type="entry name" value="Uncharacterised_PGPGW_TM"/>
</dbReference>
<proteinExistence type="predicted"/>
<organism evidence="3 4">
    <name type="scientific">Actinomadura livida</name>
    <dbReference type="NCBI Taxonomy" id="79909"/>
    <lineage>
        <taxon>Bacteria</taxon>
        <taxon>Bacillati</taxon>
        <taxon>Actinomycetota</taxon>
        <taxon>Actinomycetes</taxon>
        <taxon>Streptosporangiales</taxon>
        <taxon>Thermomonosporaceae</taxon>
        <taxon>Actinomadura</taxon>
    </lineage>
</organism>
<evidence type="ECO:0000313" key="5">
    <source>
        <dbReference type="Proteomes" id="UP001501427"/>
    </source>
</evidence>
<dbReference type="EMBL" id="BAAAHD010000002">
    <property type="protein sequence ID" value="GAA0546560.1"/>
    <property type="molecule type" value="Genomic_DNA"/>
</dbReference>
<gene>
    <name evidence="3" type="ORF">F4557_000890</name>
    <name evidence="2" type="ORF">GCM10009546_05780</name>
</gene>
<reference evidence="2" key="1">
    <citation type="journal article" date="2014" name="Int. J. Syst. Evol. Microbiol.">
        <title>Complete genome of a new Firmicutes species belonging to the dominant human colonic microbiota ('Ruminococcus bicirculans') reveals two chromosomes and a selective capacity to utilize plant glucans.</title>
        <authorList>
            <consortium name="NISC Comparative Sequencing Program"/>
            <person name="Wegmann U."/>
            <person name="Louis P."/>
            <person name="Goesmann A."/>
            <person name="Henrissat B."/>
            <person name="Duncan S.H."/>
            <person name="Flint H.J."/>
        </authorList>
    </citation>
    <scope>NUCLEOTIDE SEQUENCE</scope>
    <source>
        <strain evidence="2">JCM 10667</strain>
    </source>
</reference>
<dbReference type="EMBL" id="JACHMV010000001">
    <property type="protein sequence ID" value="MBB4772472.1"/>
    <property type="molecule type" value="Genomic_DNA"/>
</dbReference>
<sequence length="136" mass="14566">MRRSYGRHATRGALAVLGGCVLLTGVALLVLPGPGMLLVLAGLLILARALPSVERFVEPVRVRAIQAAEESVTSWWRLTGSVLTGLVLLGAGVLWIVEERLPLSGWSTGLGLILSGIILFALLVWSHRRVRARRAG</sequence>
<comment type="caution">
    <text evidence="3">The sequence shown here is derived from an EMBL/GenBank/DDBJ whole genome shotgun (WGS) entry which is preliminary data.</text>
</comment>
<evidence type="ECO:0000313" key="4">
    <source>
        <dbReference type="Proteomes" id="UP000549343"/>
    </source>
</evidence>
<dbReference type="AlphaFoldDB" id="A0A7W7I8I3"/>
<dbReference type="Proteomes" id="UP000549343">
    <property type="component" value="Unassembled WGS sequence"/>
</dbReference>
<keyword evidence="1" id="KW-0472">Membrane</keyword>
<evidence type="ECO:0000313" key="3">
    <source>
        <dbReference type="EMBL" id="MBB4772472.1"/>
    </source>
</evidence>
<name>A0A7W7I8I3_9ACTN</name>
<accession>A0A7W7I8I3</accession>
<feature type="transmembrane region" description="Helical" evidence="1">
    <location>
        <begin position="37"/>
        <end position="57"/>
    </location>
</feature>
<dbReference type="Pfam" id="PF09656">
    <property type="entry name" value="PGPGW"/>
    <property type="match status" value="1"/>
</dbReference>
<feature type="transmembrane region" description="Helical" evidence="1">
    <location>
        <begin position="12"/>
        <end position="31"/>
    </location>
</feature>
<keyword evidence="5" id="KW-1185">Reference proteome</keyword>
<reference evidence="2" key="4">
    <citation type="submission" date="2023-12" db="EMBL/GenBank/DDBJ databases">
        <authorList>
            <person name="Sun Q."/>
            <person name="Inoue M."/>
        </authorList>
    </citation>
    <scope>NUCLEOTIDE SEQUENCE</scope>
    <source>
        <strain evidence="2">JCM 10667</strain>
    </source>
</reference>
<feature type="transmembrane region" description="Helical" evidence="1">
    <location>
        <begin position="103"/>
        <end position="125"/>
    </location>
</feature>
<reference evidence="5" key="2">
    <citation type="journal article" date="2019" name="Int. J. Syst. Evol. Microbiol.">
        <title>The Global Catalogue of Microorganisms (GCM) 10K type strain sequencing project: providing services to taxonomists for standard genome sequencing and annotation.</title>
        <authorList>
            <consortium name="The Broad Institute Genomics Platform"/>
            <consortium name="The Broad Institute Genome Sequencing Center for Infectious Disease"/>
            <person name="Wu L."/>
            <person name="Ma J."/>
        </authorList>
    </citation>
    <scope>NUCLEOTIDE SEQUENCE [LARGE SCALE GENOMIC DNA]</scope>
    <source>
        <strain evidence="5">JCM 10667</strain>
    </source>
</reference>
<keyword evidence="1" id="KW-0812">Transmembrane</keyword>
<evidence type="ECO:0000256" key="1">
    <source>
        <dbReference type="SAM" id="Phobius"/>
    </source>
</evidence>
<dbReference type="RefSeq" id="WP_184879930.1">
    <property type="nucleotide sequence ID" value="NZ_BAAAHD010000002.1"/>
</dbReference>
<feature type="transmembrane region" description="Helical" evidence="1">
    <location>
        <begin position="78"/>
        <end position="97"/>
    </location>
</feature>
<keyword evidence="1" id="KW-1133">Transmembrane helix</keyword>